<sequence length="644" mass="67487">MESIHQQLPVLDSDTSRISANHMRPRHSCQLRRLFYSAMLAGLIGTIGLTPNLSNAAPPVHANERAKNHFTGEILPEHARSKRNEHEQWAKGRILVMPRAGLPAKAFAKIIKKQGGKIRKVGQSDLYIIDLPEYTEESVIARLAHHPHLKFAELDHYVSPSQTPNDPYYPNGWHLPKINSPLAWENSEGAGVTIAILDSGVDSNHPDLSAKMVPGWNFYDNNSNTSDVYGHGTKVAGAAAAITNNGTGVASVAGQSKIMPIRITDTSGWGTWSAIAKGLTWAADQGARVANISFLGVTSSSSARTSAQYMKDKGGLVVVSGGNTGKLESYTKTTTMIPVAATDANDNRASWSSYGDYIALAAPGVGIWSTTNGGGYGSVSGTSFSSPVTAGVIALMMAANSKMKNTDIEQTLFTTAKDIGTSGWDPYSGHGRVDAAAAVQAVVATAPVADTQAPQVAIIDPLSDATVSGLVPVDIEATDNVGVVRAELWVNNTSVAVDTSEPFAFTWDSNGAANGKATLVVYAFDAAGNTAASNIVDVNVDNSPVTVIGDTEPPVVEIVNPVAGNVSGNVTITANASDNASAAEITQSIYLNGKLLASGSGSTLSTNWNTRPRSVSRGTHTIQVVAKDKAGNTTTSSVDVNVVK</sequence>
<dbReference type="Gene3D" id="2.60.40.10">
    <property type="entry name" value="Immunoglobulins"/>
    <property type="match status" value="2"/>
</dbReference>
<evidence type="ECO:0000256" key="3">
    <source>
        <dbReference type="ARBA" id="ARBA00022801"/>
    </source>
</evidence>
<evidence type="ECO:0000259" key="7">
    <source>
        <dbReference type="Pfam" id="PF00082"/>
    </source>
</evidence>
<dbReference type="Gene3D" id="3.40.50.200">
    <property type="entry name" value="Peptidase S8/S53 domain"/>
    <property type="match status" value="1"/>
</dbReference>
<dbReference type="Proteomes" id="UP000601736">
    <property type="component" value="Unassembled WGS sequence"/>
</dbReference>
<evidence type="ECO:0000256" key="5">
    <source>
        <dbReference type="PROSITE-ProRule" id="PRU01240"/>
    </source>
</evidence>
<dbReference type="GO" id="GO:0006508">
    <property type="term" value="P:proteolysis"/>
    <property type="evidence" value="ECO:0007669"/>
    <property type="project" value="UniProtKB-KW"/>
</dbReference>
<dbReference type="PANTHER" id="PTHR43806">
    <property type="entry name" value="PEPTIDASE S8"/>
    <property type="match status" value="1"/>
</dbReference>
<evidence type="ECO:0000313" key="9">
    <source>
        <dbReference type="EMBL" id="SFM78919.1"/>
    </source>
</evidence>
<reference evidence="9 10" key="1">
    <citation type="submission" date="2016-10" db="EMBL/GenBank/DDBJ databases">
        <authorList>
            <person name="de Groot N.N."/>
        </authorList>
    </citation>
    <scope>NUCLEOTIDE SEQUENCE [LARGE SCALE GENOMIC DNA]</scope>
    <source>
        <strain evidence="9 10">Nm146</strain>
    </source>
</reference>
<dbReference type="EMBL" id="CAJNAP010000004">
    <property type="protein sequence ID" value="CAE6493120.1"/>
    <property type="molecule type" value="Genomic_DNA"/>
</dbReference>
<dbReference type="PROSITE" id="PS00138">
    <property type="entry name" value="SUBTILASE_SER"/>
    <property type="match status" value="1"/>
</dbReference>
<evidence type="ECO:0000256" key="1">
    <source>
        <dbReference type="ARBA" id="ARBA00011073"/>
    </source>
</evidence>
<dbReference type="Pfam" id="PF17957">
    <property type="entry name" value="Big_7"/>
    <property type="match status" value="2"/>
</dbReference>
<dbReference type="InterPro" id="IPR022398">
    <property type="entry name" value="Peptidase_S8_His-AS"/>
</dbReference>
<name>A0A1I4TQE1_9PROT</name>
<keyword evidence="2 5" id="KW-0645">Protease</keyword>
<dbReference type="PROSITE" id="PS00137">
    <property type="entry name" value="SUBTILASE_HIS"/>
    <property type="match status" value="1"/>
</dbReference>
<comment type="similarity">
    <text evidence="1 5 6">Belongs to the peptidase S8 family.</text>
</comment>
<keyword evidence="3 5" id="KW-0378">Hydrolase</keyword>
<protein>
    <submittedName>
        <fullName evidence="9">Serine protease, subtilisin family</fullName>
    </submittedName>
    <submittedName>
        <fullName evidence="8">Subtilase family protein</fullName>
    </submittedName>
</protein>
<feature type="active site" description="Charge relay system" evidence="5">
    <location>
        <position position="231"/>
    </location>
</feature>
<dbReference type="EMBL" id="FOUF01000034">
    <property type="protein sequence ID" value="SFM78919.1"/>
    <property type="molecule type" value="Genomic_DNA"/>
</dbReference>
<dbReference type="InterPro" id="IPR036852">
    <property type="entry name" value="Peptidase_S8/S53_dom_sf"/>
</dbReference>
<evidence type="ECO:0000256" key="6">
    <source>
        <dbReference type="RuleBase" id="RU003355"/>
    </source>
</evidence>
<evidence type="ECO:0000313" key="8">
    <source>
        <dbReference type="EMBL" id="CAE6493120.1"/>
    </source>
</evidence>
<feature type="active site" description="Charge relay system" evidence="5">
    <location>
        <position position="383"/>
    </location>
</feature>
<dbReference type="PROSITE" id="PS51892">
    <property type="entry name" value="SUBTILASE"/>
    <property type="match status" value="1"/>
</dbReference>
<feature type="domain" description="Peptidase S8/S53" evidence="7">
    <location>
        <begin position="189"/>
        <end position="431"/>
    </location>
</feature>
<dbReference type="RefSeq" id="WP_239654094.1">
    <property type="nucleotide sequence ID" value="NZ_CAJNAP010000004.1"/>
</dbReference>
<keyword evidence="10" id="KW-1185">Reference proteome</keyword>
<dbReference type="PIRSF" id="PIRSF037901">
    <property type="entry name" value="Subtilisin_rel_Nmul_A1891"/>
    <property type="match status" value="1"/>
</dbReference>
<dbReference type="InterPro" id="IPR023828">
    <property type="entry name" value="Peptidase_S8_Ser-AS"/>
</dbReference>
<accession>A0A1I4TQE1</accession>
<dbReference type="GO" id="GO:0004252">
    <property type="term" value="F:serine-type endopeptidase activity"/>
    <property type="evidence" value="ECO:0007669"/>
    <property type="project" value="UniProtKB-UniRule"/>
</dbReference>
<dbReference type="InterPro" id="IPR015500">
    <property type="entry name" value="Peptidase_S8_subtilisin-rel"/>
</dbReference>
<dbReference type="SUPFAM" id="SSF52743">
    <property type="entry name" value="Subtilisin-like"/>
    <property type="match status" value="1"/>
</dbReference>
<evidence type="ECO:0000256" key="2">
    <source>
        <dbReference type="ARBA" id="ARBA00022670"/>
    </source>
</evidence>
<dbReference type="InterPro" id="IPR050131">
    <property type="entry name" value="Peptidase_S8_subtilisin-like"/>
</dbReference>
<dbReference type="PROSITE" id="PS00136">
    <property type="entry name" value="SUBTILASE_ASP"/>
    <property type="match status" value="1"/>
</dbReference>
<dbReference type="STRING" id="52442.SAMN05421880_1343"/>
<evidence type="ECO:0000313" key="10">
    <source>
        <dbReference type="Proteomes" id="UP000199561"/>
    </source>
</evidence>
<dbReference type="Proteomes" id="UP000199561">
    <property type="component" value="Unassembled WGS sequence"/>
</dbReference>
<organism evidence="9 10">
    <name type="scientific">Nitrosomonas nitrosa</name>
    <dbReference type="NCBI Taxonomy" id="52442"/>
    <lineage>
        <taxon>Bacteria</taxon>
        <taxon>Pseudomonadati</taxon>
        <taxon>Pseudomonadota</taxon>
        <taxon>Betaproteobacteria</taxon>
        <taxon>Nitrosomonadales</taxon>
        <taxon>Nitrosomonadaceae</taxon>
        <taxon>Nitrosomonas</taxon>
    </lineage>
</organism>
<dbReference type="AlphaFoldDB" id="A0A1I4TQE1"/>
<keyword evidence="4 5" id="KW-0720">Serine protease</keyword>
<dbReference type="InterPro" id="IPR013783">
    <property type="entry name" value="Ig-like_fold"/>
</dbReference>
<reference evidence="8" key="2">
    <citation type="submission" date="2021-02" db="EMBL/GenBank/DDBJ databases">
        <authorList>
            <person name="Han P."/>
        </authorList>
    </citation>
    <scope>NUCLEOTIDE SEQUENCE</scope>
    <source>
        <strain evidence="8">Nitrosomonas nitrosa 18-3D</strain>
    </source>
</reference>
<feature type="active site" description="Charge relay system" evidence="5">
    <location>
        <position position="198"/>
    </location>
</feature>
<dbReference type="InterPro" id="IPR000209">
    <property type="entry name" value="Peptidase_S8/S53_dom"/>
</dbReference>
<evidence type="ECO:0000256" key="4">
    <source>
        <dbReference type="ARBA" id="ARBA00022825"/>
    </source>
</evidence>
<dbReference type="PRINTS" id="PR00723">
    <property type="entry name" value="SUBTILISIN"/>
</dbReference>
<dbReference type="Pfam" id="PF00082">
    <property type="entry name" value="Peptidase_S8"/>
    <property type="match status" value="1"/>
</dbReference>
<dbReference type="InterPro" id="IPR023827">
    <property type="entry name" value="Peptidase_S8_Asp-AS"/>
</dbReference>
<gene>
    <name evidence="8" type="ORF">NMYAN_120092</name>
    <name evidence="9" type="ORF">SAMN05421880_1343</name>
</gene>
<dbReference type="InterPro" id="IPR017315">
    <property type="entry name" value="Pep_S8A_subtilisin_pbac-2"/>
</dbReference>
<dbReference type="PANTHER" id="PTHR43806:SF11">
    <property type="entry name" value="CEREVISIN-RELATED"/>
    <property type="match status" value="1"/>
</dbReference>
<proteinExistence type="inferred from homology"/>